<feature type="domain" description="NR LBD" evidence="11">
    <location>
        <begin position="321"/>
        <end position="567"/>
    </location>
</feature>
<keyword evidence="4" id="KW-0963">Cytoplasm</keyword>
<feature type="region of interest" description="Disordered" evidence="10">
    <location>
        <begin position="441"/>
        <end position="468"/>
    </location>
</feature>
<accession>A0A8C3JLX4</accession>
<feature type="compositionally biased region" description="Basic residues" evidence="10">
    <location>
        <begin position="156"/>
        <end position="172"/>
    </location>
</feature>
<dbReference type="PROSITE" id="PS51843">
    <property type="entry name" value="NR_LBD"/>
    <property type="match status" value="1"/>
</dbReference>
<evidence type="ECO:0000256" key="5">
    <source>
        <dbReference type="ARBA" id="ARBA00022491"/>
    </source>
</evidence>
<keyword evidence="7" id="KW-0804">Transcription</keyword>
<dbReference type="PANTHER" id="PTHR24081">
    <property type="entry name" value="NUCLEAR RECEPTOR SUBFAMILY 0 GROUP B"/>
    <property type="match status" value="1"/>
</dbReference>
<keyword evidence="5" id="KW-0678">Repressor</keyword>
<proteinExistence type="inferred from homology"/>
<comment type="subcellular location">
    <subcellularLocation>
        <location evidence="2">Cytoplasm</location>
    </subcellularLocation>
    <subcellularLocation>
        <location evidence="1">Nucleus</location>
    </subcellularLocation>
</comment>
<feature type="region of interest" description="Disordered" evidence="10">
    <location>
        <begin position="24"/>
        <end position="49"/>
    </location>
</feature>
<reference evidence="12" key="1">
    <citation type="submission" date="2025-08" db="UniProtKB">
        <authorList>
            <consortium name="Ensembl"/>
        </authorList>
    </citation>
    <scope>IDENTIFICATION</scope>
</reference>
<dbReference type="GO" id="GO:0000122">
    <property type="term" value="P:negative regulation of transcription by RNA polymerase II"/>
    <property type="evidence" value="ECO:0007669"/>
    <property type="project" value="TreeGrafter"/>
</dbReference>
<dbReference type="GO" id="GO:0007283">
    <property type="term" value="P:spermatogenesis"/>
    <property type="evidence" value="ECO:0007669"/>
    <property type="project" value="TreeGrafter"/>
</dbReference>
<dbReference type="Gene3D" id="1.10.565.10">
    <property type="entry name" value="Retinoid X Receptor"/>
    <property type="match status" value="1"/>
</dbReference>
<evidence type="ECO:0000313" key="12">
    <source>
        <dbReference type="Ensembl" id="ENSCPGP00000009745.1"/>
    </source>
</evidence>
<dbReference type="GO" id="GO:0008584">
    <property type="term" value="P:male gonad development"/>
    <property type="evidence" value="ECO:0007669"/>
    <property type="project" value="TreeGrafter"/>
</dbReference>
<evidence type="ECO:0000256" key="9">
    <source>
        <dbReference type="ARBA" id="ARBA00023242"/>
    </source>
</evidence>
<dbReference type="InterPro" id="IPR033544">
    <property type="entry name" value="NR0B1/2"/>
</dbReference>
<dbReference type="Ensembl" id="ENSCPGT00000010694.1">
    <property type="protein sequence ID" value="ENSCPGP00000009745.1"/>
    <property type="gene ID" value="ENSCPGG00000006937.1"/>
</dbReference>
<dbReference type="AlphaFoldDB" id="A0A8C3JLX4"/>
<evidence type="ECO:0000256" key="8">
    <source>
        <dbReference type="ARBA" id="ARBA00023170"/>
    </source>
</evidence>
<evidence type="ECO:0000256" key="1">
    <source>
        <dbReference type="ARBA" id="ARBA00004123"/>
    </source>
</evidence>
<dbReference type="InterPro" id="IPR000536">
    <property type="entry name" value="Nucl_hrmn_rcpt_lig-bd"/>
</dbReference>
<keyword evidence="6" id="KW-0805">Transcription regulation</keyword>
<dbReference type="InterPro" id="IPR001723">
    <property type="entry name" value="Nuclear_hrmn_rcpt"/>
</dbReference>
<feature type="compositionally biased region" description="Polar residues" evidence="10">
    <location>
        <begin position="24"/>
        <end position="44"/>
    </location>
</feature>
<protein>
    <submittedName>
        <fullName evidence="12">Nuclear receptor subfamily 0 group B member 1</fullName>
    </submittedName>
</protein>
<dbReference type="GO" id="GO:0005634">
    <property type="term" value="C:nucleus"/>
    <property type="evidence" value="ECO:0007669"/>
    <property type="project" value="UniProtKB-SubCell"/>
</dbReference>
<dbReference type="GO" id="GO:0030325">
    <property type="term" value="P:adrenal gland development"/>
    <property type="evidence" value="ECO:0007669"/>
    <property type="project" value="TreeGrafter"/>
</dbReference>
<dbReference type="GO" id="GO:0005737">
    <property type="term" value="C:cytoplasm"/>
    <property type="evidence" value="ECO:0007669"/>
    <property type="project" value="UniProtKB-SubCell"/>
</dbReference>
<dbReference type="Proteomes" id="UP000694419">
    <property type="component" value="Unplaced"/>
</dbReference>
<feature type="compositionally biased region" description="Low complexity" evidence="10">
    <location>
        <begin position="287"/>
        <end position="296"/>
    </location>
</feature>
<evidence type="ECO:0000256" key="6">
    <source>
        <dbReference type="ARBA" id="ARBA00023015"/>
    </source>
</evidence>
<dbReference type="SMART" id="SM00430">
    <property type="entry name" value="HOLI"/>
    <property type="match status" value="1"/>
</dbReference>
<keyword evidence="9" id="KW-0539">Nucleus</keyword>
<dbReference type="Pfam" id="PF00104">
    <property type="entry name" value="Hormone_recep"/>
    <property type="match status" value="1"/>
</dbReference>
<dbReference type="GO" id="GO:0003714">
    <property type="term" value="F:transcription corepressor activity"/>
    <property type="evidence" value="ECO:0007669"/>
    <property type="project" value="TreeGrafter"/>
</dbReference>
<reference evidence="12" key="2">
    <citation type="submission" date="2025-09" db="UniProtKB">
        <authorList>
            <consortium name="Ensembl"/>
        </authorList>
    </citation>
    <scope>IDENTIFICATION</scope>
</reference>
<dbReference type="PRINTS" id="PR00398">
    <property type="entry name" value="STRDHORMONER"/>
</dbReference>
<feature type="compositionally biased region" description="Basic residues" evidence="10">
    <location>
        <begin position="243"/>
        <end position="252"/>
    </location>
</feature>
<feature type="region of interest" description="Disordered" evidence="10">
    <location>
        <begin position="333"/>
        <end position="357"/>
    </location>
</feature>
<feature type="region of interest" description="Disordered" evidence="10">
    <location>
        <begin position="112"/>
        <end position="179"/>
    </location>
</feature>
<keyword evidence="8" id="KW-0675">Receptor</keyword>
<evidence type="ECO:0000259" key="11">
    <source>
        <dbReference type="PROSITE" id="PS51843"/>
    </source>
</evidence>
<dbReference type="PANTHER" id="PTHR24081:SF1">
    <property type="entry name" value="NUCLEAR RECEPTOR SUBFAMILY 0 GROUP B MEMBER 1"/>
    <property type="match status" value="1"/>
</dbReference>
<keyword evidence="13" id="KW-1185">Reference proteome</keyword>
<evidence type="ECO:0000256" key="3">
    <source>
        <dbReference type="ARBA" id="ARBA00006647"/>
    </source>
</evidence>
<dbReference type="SUPFAM" id="SSF48508">
    <property type="entry name" value="Nuclear receptor ligand-binding domain"/>
    <property type="match status" value="1"/>
</dbReference>
<name>A0A8C3JLX4_9CHAR</name>
<dbReference type="CDD" id="cd07350">
    <property type="entry name" value="NR_LBD_Dax1"/>
    <property type="match status" value="1"/>
</dbReference>
<evidence type="ECO:0000313" key="13">
    <source>
        <dbReference type="Proteomes" id="UP000694419"/>
    </source>
</evidence>
<comment type="similarity">
    <text evidence="3">Belongs to the nuclear hormone receptor family. NR0 subfamily.</text>
</comment>
<dbReference type="FunFam" id="1.10.565.10:FF:000031">
    <property type="entry name" value="Nuclear receptor subfamily 0 group B member 1"/>
    <property type="match status" value="1"/>
</dbReference>
<evidence type="ECO:0000256" key="2">
    <source>
        <dbReference type="ARBA" id="ARBA00004496"/>
    </source>
</evidence>
<evidence type="ECO:0000256" key="4">
    <source>
        <dbReference type="ARBA" id="ARBA00022490"/>
    </source>
</evidence>
<evidence type="ECO:0000256" key="10">
    <source>
        <dbReference type="SAM" id="MobiDB-lite"/>
    </source>
</evidence>
<feature type="region of interest" description="Disordered" evidence="10">
    <location>
        <begin position="243"/>
        <end position="300"/>
    </location>
</feature>
<evidence type="ECO:0000256" key="7">
    <source>
        <dbReference type="ARBA" id="ARBA00023163"/>
    </source>
</evidence>
<organism evidence="12 13">
    <name type="scientific">Calidris pygmaea</name>
    <name type="common">Spoon-billed sandpiper</name>
    <dbReference type="NCBI Taxonomy" id="425635"/>
    <lineage>
        <taxon>Eukaryota</taxon>
        <taxon>Metazoa</taxon>
        <taxon>Chordata</taxon>
        <taxon>Craniata</taxon>
        <taxon>Vertebrata</taxon>
        <taxon>Euteleostomi</taxon>
        <taxon>Archelosauria</taxon>
        <taxon>Archosauria</taxon>
        <taxon>Dinosauria</taxon>
        <taxon>Saurischia</taxon>
        <taxon>Theropoda</taxon>
        <taxon>Coelurosauria</taxon>
        <taxon>Aves</taxon>
        <taxon>Neognathae</taxon>
        <taxon>Neoaves</taxon>
        <taxon>Charadriiformes</taxon>
        <taxon>Scolopacidae</taxon>
        <taxon>Calidris</taxon>
    </lineage>
</organism>
<sequence length="567" mass="61968">MGHDFTGGSTQTLWGRFAWTPTSQNHPNLGRNKSASPSPHSSPQVLIVGDTGHHSLGQAYAKALGIISCLSFFPSRGNFIPTPPPPILLFSLLPHTSHLHIGRAPESVAILPRGPAEVPGGRRRRELPSTVAGHGGGRPCPGLPKEARDHINRAGGHGKRGREGARRRRRRWAAYPAAADGQGRQARRLPLGIAASGKEEEEGFLFFLLFSPHRLSPPLSLSLFQPVKSVCPFEPLVQRLRRHTHTHTRTHTRTAAGYKSVQRRAEAEQCVSPRGPRLQGRSPPPRRASQAAPARPLAVGTPGGAMACVERCCRCCADGRRHSSILYNILRSQERAASPPGPRRGQGQASRGCPCGGSRRRRVALRSPQVACKAASAVLVKTLRFVQNVPCFQELPLDEQLLLVRSCWAPLLVLGLAQERVHLETVESAEPSMLQRILTTRRQGEQTPPRGPAPPGRPHHGPAGGPHLPSAGEIQAIKGFLAKCWSLDISTKEYAYLKGTVLFNPDLPGLQCTQYIEGLQREAQQALNEHVRLIHRAYELTIVTFQGSLTKKSLQKSTKHDVYKTFK</sequence>
<dbReference type="InterPro" id="IPR035500">
    <property type="entry name" value="NHR-like_dom_sf"/>
</dbReference>